<accession>A0ABW3FMZ4</accession>
<dbReference type="Proteomes" id="UP001597018">
    <property type="component" value="Unassembled WGS sequence"/>
</dbReference>
<sequence length="241" mass="27358">MIVPPTVLVLHIERITVGLPASVLACSRCGQDRWLRLIACGSHLVVAACDEWHAFLHADMTRDELERHAGPDVPRWELANGEVPDDLEQQHPGITKLLTHFGLAVPYRGGQLPDRRHWPARPREWREADQLRHAFFNDQTQGHPDDILLVPLSRRELDLLRLYSYRPDPVSPGQRVLRALGDDIGRRAAHLLAADPEHIRQLVRDDAEAARTVQWYCSWILLARRATAAEEAEDQDGDESS</sequence>
<gene>
    <name evidence="1" type="ORF">ACFQ16_07845</name>
</gene>
<organism evidence="1 2">
    <name type="scientific">Saccharopolyspora rosea</name>
    <dbReference type="NCBI Taxonomy" id="524884"/>
    <lineage>
        <taxon>Bacteria</taxon>
        <taxon>Bacillati</taxon>
        <taxon>Actinomycetota</taxon>
        <taxon>Actinomycetes</taxon>
        <taxon>Pseudonocardiales</taxon>
        <taxon>Pseudonocardiaceae</taxon>
        <taxon>Saccharopolyspora</taxon>
    </lineage>
</organism>
<evidence type="ECO:0000313" key="2">
    <source>
        <dbReference type="Proteomes" id="UP001597018"/>
    </source>
</evidence>
<evidence type="ECO:0000313" key="1">
    <source>
        <dbReference type="EMBL" id="MFD0919652.1"/>
    </source>
</evidence>
<keyword evidence="2" id="KW-1185">Reference proteome</keyword>
<reference evidence="2" key="1">
    <citation type="journal article" date="2019" name="Int. J. Syst. Evol. Microbiol.">
        <title>The Global Catalogue of Microorganisms (GCM) 10K type strain sequencing project: providing services to taxonomists for standard genome sequencing and annotation.</title>
        <authorList>
            <consortium name="The Broad Institute Genomics Platform"/>
            <consortium name="The Broad Institute Genome Sequencing Center for Infectious Disease"/>
            <person name="Wu L."/>
            <person name="Ma J."/>
        </authorList>
    </citation>
    <scope>NUCLEOTIDE SEQUENCE [LARGE SCALE GENOMIC DNA]</scope>
    <source>
        <strain evidence="2">CCUG 56401</strain>
    </source>
</reference>
<protein>
    <submittedName>
        <fullName evidence="1">Uncharacterized protein</fullName>
    </submittedName>
</protein>
<name>A0ABW3FMZ4_9PSEU</name>
<dbReference type="RefSeq" id="WP_345599982.1">
    <property type="nucleotide sequence ID" value="NZ_BAABLT010000001.1"/>
</dbReference>
<comment type="caution">
    <text evidence="1">The sequence shown here is derived from an EMBL/GenBank/DDBJ whole genome shotgun (WGS) entry which is preliminary data.</text>
</comment>
<dbReference type="EMBL" id="JBHTIW010000003">
    <property type="protein sequence ID" value="MFD0919652.1"/>
    <property type="molecule type" value="Genomic_DNA"/>
</dbReference>
<proteinExistence type="predicted"/>